<evidence type="ECO:0000313" key="7">
    <source>
        <dbReference type="Proteomes" id="UP000677687"/>
    </source>
</evidence>
<evidence type="ECO:0000256" key="4">
    <source>
        <dbReference type="ARBA" id="ARBA00022833"/>
    </source>
</evidence>
<dbReference type="EMBL" id="JAGVWD010000068">
    <property type="protein sequence ID" value="MBS3057770.1"/>
    <property type="molecule type" value="Genomic_DNA"/>
</dbReference>
<dbReference type="GO" id="GO:0046872">
    <property type="term" value="F:metal ion binding"/>
    <property type="evidence" value="ECO:0007669"/>
    <property type="project" value="UniProtKB-KW"/>
</dbReference>
<proteinExistence type="predicted"/>
<feature type="domain" description="Alanyl-transfer RNA synthetases family profile" evidence="5">
    <location>
        <begin position="1"/>
        <end position="212"/>
    </location>
</feature>
<dbReference type="GO" id="GO:0005737">
    <property type="term" value="C:cytoplasm"/>
    <property type="evidence" value="ECO:0007669"/>
    <property type="project" value="UniProtKB-SubCell"/>
</dbReference>
<dbReference type="SUPFAM" id="SSF50447">
    <property type="entry name" value="Translation proteins"/>
    <property type="match status" value="1"/>
</dbReference>
<dbReference type="Gene3D" id="2.40.30.130">
    <property type="match status" value="1"/>
</dbReference>
<dbReference type="InterPro" id="IPR009000">
    <property type="entry name" value="Transl_B-barrel_sf"/>
</dbReference>
<dbReference type="GO" id="GO:0002161">
    <property type="term" value="F:aminoacyl-tRNA deacylase activity"/>
    <property type="evidence" value="ECO:0007669"/>
    <property type="project" value="UniProtKB-ARBA"/>
</dbReference>
<dbReference type="GO" id="GO:0005524">
    <property type="term" value="F:ATP binding"/>
    <property type="evidence" value="ECO:0007669"/>
    <property type="project" value="InterPro"/>
</dbReference>
<keyword evidence="3" id="KW-0479">Metal-binding</keyword>
<evidence type="ECO:0000259" key="5">
    <source>
        <dbReference type="PROSITE" id="PS50860"/>
    </source>
</evidence>
<dbReference type="InterPro" id="IPR051335">
    <property type="entry name" value="Alanyl-tRNA_Editing_Enzymes"/>
</dbReference>
<dbReference type="Gene3D" id="3.30.980.10">
    <property type="entry name" value="Threonyl-trna Synthetase, Chain A, domain 2"/>
    <property type="match status" value="1"/>
</dbReference>
<dbReference type="SMART" id="SM00863">
    <property type="entry name" value="tRNA_SAD"/>
    <property type="match status" value="1"/>
</dbReference>
<reference evidence="6" key="2">
    <citation type="submission" date="2021-05" db="EMBL/GenBank/DDBJ databases">
        <title>Protein family content uncovers lineage relationships and bacterial pathway maintenance mechanisms in DPANN archaea.</title>
        <authorList>
            <person name="Castelle C.J."/>
            <person name="Meheust R."/>
            <person name="Jaffe A.L."/>
            <person name="Seitz K."/>
            <person name="Gong X."/>
            <person name="Baker B.J."/>
            <person name="Banfield J.F."/>
        </authorList>
    </citation>
    <scope>NUCLEOTIDE SEQUENCE</scope>
    <source>
        <strain evidence="6">RIFCSPHIGHO2_01_FULL_AR10_44_11</strain>
    </source>
</reference>
<evidence type="ECO:0000313" key="6">
    <source>
        <dbReference type="EMBL" id="MBS3057770.1"/>
    </source>
</evidence>
<evidence type="ECO:0000256" key="2">
    <source>
        <dbReference type="ARBA" id="ARBA00004496"/>
    </source>
</evidence>
<dbReference type="InterPro" id="IPR018163">
    <property type="entry name" value="Thr/Ala-tRNA-synth_IIc_edit"/>
</dbReference>
<dbReference type="InterPro" id="IPR012947">
    <property type="entry name" value="tRNA_SAD"/>
</dbReference>
<dbReference type="SUPFAM" id="SSF55186">
    <property type="entry name" value="ThrRS/AlaRS common domain"/>
    <property type="match status" value="1"/>
</dbReference>
<dbReference type="PROSITE" id="PS50860">
    <property type="entry name" value="AA_TRNA_LIGASE_II_ALA"/>
    <property type="match status" value="1"/>
</dbReference>
<evidence type="ECO:0000256" key="3">
    <source>
        <dbReference type="ARBA" id="ARBA00022723"/>
    </source>
</evidence>
<reference evidence="6" key="1">
    <citation type="submission" date="2021-03" db="EMBL/GenBank/DDBJ databases">
        <authorList>
            <person name="Jaffe A."/>
        </authorList>
    </citation>
    <scope>NUCLEOTIDE SEQUENCE</scope>
    <source>
        <strain evidence="6">RIFCSPHIGHO2_01_FULL_AR10_44_11</strain>
    </source>
</reference>
<accession>A0A8T4KYG6</accession>
<dbReference type="PANTHER" id="PTHR43462">
    <property type="entry name" value="ALANYL-TRNA EDITING PROTEIN"/>
    <property type="match status" value="1"/>
</dbReference>
<dbReference type="GO" id="GO:0003676">
    <property type="term" value="F:nucleic acid binding"/>
    <property type="evidence" value="ECO:0007669"/>
    <property type="project" value="InterPro"/>
</dbReference>
<dbReference type="AlphaFoldDB" id="A0A8T4KYG6"/>
<evidence type="ECO:0000256" key="1">
    <source>
        <dbReference type="ARBA" id="ARBA00001947"/>
    </source>
</evidence>
<dbReference type="InterPro" id="IPR018164">
    <property type="entry name" value="Ala-tRNA-synth_IIc_N"/>
</dbReference>
<dbReference type="Pfam" id="PF01411">
    <property type="entry name" value="tRNA-synt_2c"/>
    <property type="match status" value="1"/>
</dbReference>
<dbReference type="GO" id="GO:0004813">
    <property type="term" value="F:alanine-tRNA ligase activity"/>
    <property type="evidence" value="ECO:0007669"/>
    <property type="project" value="InterPro"/>
</dbReference>
<feature type="non-terminal residue" evidence="6">
    <location>
        <position position="1"/>
    </location>
</feature>
<protein>
    <submittedName>
        <fullName evidence="6">Alanyl-tRNA editing protein</fullName>
    </submittedName>
</protein>
<dbReference type="Proteomes" id="UP000677687">
    <property type="component" value="Unassembled WGS sequence"/>
</dbReference>
<comment type="caution">
    <text evidence="6">The sequence shown here is derived from an EMBL/GenBank/DDBJ whole genome shotgun (WGS) entry which is preliminary data.</text>
</comment>
<gene>
    <name evidence="6" type="ORF">J4415_04045</name>
</gene>
<dbReference type="PANTHER" id="PTHR43462:SF1">
    <property type="entry name" value="ALANYL-TRNA EDITING PROTEIN AARSD1"/>
    <property type="match status" value="1"/>
</dbReference>
<dbReference type="Pfam" id="PF07973">
    <property type="entry name" value="tRNA_SAD"/>
    <property type="match status" value="1"/>
</dbReference>
<keyword evidence="4" id="KW-0862">Zinc</keyword>
<organism evidence="6 7">
    <name type="scientific">Candidatus Iainarchaeum sp</name>
    <dbReference type="NCBI Taxonomy" id="3101447"/>
    <lineage>
        <taxon>Archaea</taxon>
        <taxon>Candidatus Iainarchaeota</taxon>
        <taxon>Candidatus Iainarchaeia</taxon>
        <taxon>Candidatus Iainarchaeales</taxon>
        <taxon>Candidatus Iainarchaeaceae</taxon>
        <taxon>Candidatus Iainarchaeum</taxon>
    </lineage>
</organism>
<comment type="subcellular location">
    <subcellularLocation>
        <location evidence="2">Cytoplasm</location>
    </subcellularLocation>
</comment>
<comment type="cofactor">
    <cofactor evidence="1">
        <name>Zn(2+)</name>
        <dbReference type="ChEBI" id="CHEBI:29105"/>
    </cofactor>
</comment>
<dbReference type="InterPro" id="IPR018165">
    <property type="entry name" value="Ala-tRNA-synth_IIc_core"/>
</dbReference>
<name>A0A8T4KYG6_9ARCH</name>
<sequence>NKIELDKTAFYPRGGGQLGDTGKIIAGGREYAVKSVEKVSGKVLHELDSFEGLQAGVQVNGAIDWEMRYKMMRMHSAAHVLAAVIYKEIGSLITGNQLGFEESRMDYNVKDFDRNLLQGFEEKANEIVVSALPIAISYIAREEAMKIPEIFRLRDLFPKVISDFRVISIGDYDRQADGGTHVRNTKEIGKIKITRLDNKGAENRRIYFELAD</sequence>
<dbReference type="GO" id="GO:0006419">
    <property type="term" value="P:alanyl-tRNA aminoacylation"/>
    <property type="evidence" value="ECO:0007669"/>
    <property type="project" value="InterPro"/>
</dbReference>